<protein>
    <submittedName>
        <fullName evidence="1">Uncharacterized protein</fullName>
    </submittedName>
</protein>
<accession>A0ACC2ZBE5</accession>
<name>A0ACC2ZBE5_9PEZI</name>
<evidence type="ECO:0000313" key="2">
    <source>
        <dbReference type="Proteomes" id="UP001172680"/>
    </source>
</evidence>
<keyword evidence="2" id="KW-1185">Reference proteome</keyword>
<dbReference type="EMBL" id="JAPDRP010000009">
    <property type="protein sequence ID" value="KAJ9644582.1"/>
    <property type="molecule type" value="Genomic_DNA"/>
</dbReference>
<reference evidence="1" key="1">
    <citation type="submission" date="2022-10" db="EMBL/GenBank/DDBJ databases">
        <title>Culturing micro-colonial fungi from biological soil crusts in the Mojave desert and describing Neophaeococcomyces mojavensis, and introducing the new genera and species Taxawa tesnikishii.</title>
        <authorList>
            <person name="Kurbessoian T."/>
            <person name="Stajich J.E."/>
        </authorList>
    </citation>
    <scope>NUCLEOTIDE SEQUENCE</scope>
    <source>
        <strain evidence="1">JES_115</strain>
    </source>
</reference>
<sequence length="300" mass="34887">MPSARSGNRVARASRTAEWENLDGDEGAARQSQPTRQARWFGEFKKEYKQQKYQRGLPSNKLRRTVQELQDMNDDLSLTNSRLHTRANEQEEELERLRTENAQLRTGLTQITQTEEEFQWWLRGFISYLTIEMSYNQADCDLVEYLTEVHDYQHARAEEVVGYLVRAAPDLEQGLQEKRAELEREPINQWERNFTRDRRRWVPILEAHRSPTHSSSRSPEPGPPRKKSRTDSGTERSISSAIGSDTDYDDLKTESDYDDLKSDGEDANSDIEDSRSDRDTERPRSSAIASEERGRRSKTV</sequence>
<comment type="caution">
    <text evidence="1">The sequence shown here is derived from an EMBL/GenBank/DDBJ whole genome shotgun (WGS) entry which is preliminary data.</text>
</comment>
<dbReference type="Proteomes" id="UP001172680">
    <property type="component" value="Unassembled WGS sequence"/>
</dbReference>
<evidence type="ECO:0000313" key="1">
    <source>
        <dbReference type="EMBL" id="KAJ9644582.1"/>
    </source>
</evidence>
<gene>
    <name evidence="1" type="ORF">H2199_003545</name>
</gene>
<organism evidence="1 2">
    <name type="scientific">Coniosporium tulheliwenetii</name>
    <dbReference type="NCBI Taxonomy" id="3383036"/>
    <lineage>
        <taxon>Eukaryota</taxon>
        <taxon>Fungi</taxon>
        <taxon>Dikarya</taxon>
        <taxon>Ascomycota</taxon>
        <taxon>Pezizomycotina</taxon>
        <taxon>Dothideomycetes</taxon>
        <taxon>Dothideomycetes incertae sedis</taxon>
        <taxon>Coniosporium</taxon>
    </lineage>
</organism>
<proteinExistence type="predicted"/>